<keyword evidence="1" id="KW-1133">Transmembrane helix</keyword>
<proteinExistence type="predicted"/>
<keyword evidence="1" id="KW-0472">Membrane</keyword>
<keyword evidence="3" id="KW-1185">Reference proteome</keyword>
<name>A0ABU8N1C0_9PSEU</name>
<evidence type="ECO:0000256" key="1">
    <source>
        <dbReference type="SAM" id="Phobius"/>
    </source>
</evidence>
<evidence type="ECO:0000313" key="3">
    <source>
        <dbReference type="Proteomes" id="UP001370100"/>
    </source>
</evidence>
<dbReference type="RefSeq" id="WP_337712669.1">
    <property type="nucleotide sequence ID" value="NZ_JBBEGL010000002.1"/>
</dbReference>
<reference evidence="2 3" key="1">
    <citation type="submission" date="2024-03" db="EMBL/GenBank/DDBJ databases">
        <title>Actinomycetospora sp. OC33-EN06, a novel actinomycete isolated from wild orchid (Aerides multiflora).</title>
        <authorList>
            <person name="Suriyachadkun C."/>
        </authorList>
    </citation>
    <scope>NUCLEOTIDE SEQUENCE [LARGE SCALE GENOMIC DNA]</scope>
    <source>
        <strain evidence="2 3">OC33-EN06</strain>
    </source>
</reference>
<protein>
    <submittedName>
        <fullName evidence="2">Uncharacterized protein</fullName>
    </submittedName>
</protein>
<evidence type="ECO:0000313" key="2">
    <source>
        <dbReference type="EMBL" id="MEJ2886181.1"/>
    </source>
</evidence>
<organism evidence="2 3">
    <name type="scientific">Actinomycetospora aeridis</name>
    <dbReference type="NCBI Taxonomy" id="3129231"/>
    <lineage>
        <taxon>Bacteria</taxon>
        <taxon>Bacillati</taxon>
        <taxon>Actinomycetota</taxon>
        <taxon>Actinomycetes</taxon>
        <taxon>Pseudonocardiales</taxon>
        <taxon>Pseudonocardiaceae</taxon>
        <taxon>Actinomycetospora</taxon>
    </lineage>
</organism>
<gene>
    <name evidence="2" type="ORF">WCD41_06930</name>
</gene>
<dbReference type="EMBL" id="JBBEGL010000002">
    <property type="protein sequence ID" value="MEJ2886181.1"/>
    <property type="molecule type" value="Genomic_DNA"/>
</dbReference>
<sequence length="92" mass="9618">MAQGTRGAAARHLVDLASPGLIEEQRRRALEAPTVAMRRDDLTTVPLDVVPAQPAPATATAPSDAFFLALGIATLLATVPWALAFGGALGWW</sequence>
<keyword evidence="1" id="KW-0812">Transmembrane</keyword>
<dbReference type="Proteomes" id="UP001370100">
    <property type="component" value="Unassembled WGS sequence"/>
</dbReference>
<accession>A0ABU8N1C0</accession>
<feature type="transmembrane region" description="Helical" evidence="1">
    <location>
        <begin position="66"/>
        <end position="91"/>
    </location>
</feature>
<comment type="caution">
    <text evidence="2">The sequence shown here is derived from an EMBL/GenBank/DDBJ whole genome shotgun (WGS) entry which is preliminary data.</text>
</comment>